<evidence type="ECO:0000313" key="2">
    <source>
        <dbReference type="Proteomes" id="UP001627154"/>
    </source>
</evidence>
<reference evidence="1 2" key="1">
    <citation type="journal article" date="2024" name="bioRxiv">
        <title>A reference genome for Trichogramma kaykai: A tiny desert-dwelling parasitoid wasp with competing sex-ratio distorters.</title>
        <authorList>
            <person name="Culotta J."/>
            <person name="Lindsey A.R."/>
        </authorList>
    </citation>
    <scope>NUCLEOTIDE SEQUENCE [LARGE SCALE GENOMIC DNA]</scope>
    <source>
        <strain evidence="1 2">KSX58</strain>
    </source>
</reference>
<accession>A0ABD2WG28</accession>
<proteinExistence type="predicted"/>
<organism evidence="1 2">
    <name type="scientific">Trichogramma kaykai</name>
    <dbReference type="NCBI Taxonomy" id="54128"/>
    <lineage>
        <taxon>Eukaryota</taxon>
        <taxon>Metazoa</taxon>
        <taxon>Ecdysozoa</taxon>
        <taxon>Arthropoda</taxon>
        <taxon>Hexapoda</taxon>
        <taxon>Insecta</taxon>
        <taxon>Pterygota</taxon>
        <taxon>Neoptera</taxon>
        <taxon>Endopterygota</taxon>
        <taxon>Hymenoptera</taxon>
        <taxon>Apocrita</taxon>
        <taxon>Proctotrupomorpha</taxon>
        <taxon>Chalcidoidea</taxon>
        <taxon>Trichogrammatidae</taxon>
        <taxon>Trichogramma</taxon>
    </lineage>
</organism>
<keyword evidence="2" id="KW-1185">Reference proteome</keyword>
<sequence length="780" mass="89895">MQKNLSEPLCAKSYENSVSLSQFKTLDGDTLQHGIIANDDNEEMIYMAVDDDKMKRKSTFWNPENLNEFINSSEFSKIISNKPDVTHGQLFFMVLKFSAKNHLPNSVTNNLFQLLNTMFDSPVLPETKYINDKILNPRDGVKLYAVCKNCSVYIGEFGEETLPEVCHLCANEANLTQSTDESFFAVIDPSLQIRDLLQCHEDHYDDVMNRIPNDDRIEDIYDGKMYREFRAQLPSESEKSYITTCLNTDGAPKYKCSKKSIWPLYLMINELPKQARLNNVVCSGLWFNKKKPNMSVFLQKFVDMFNSITSNGILCNLKNKDVIIKPFMITCCVDAPARAAVQGMKQFNGNFGCNWCIHKGRKDGAMLYQIMNEVPRLRTKTETVAIMLNFAEQSDIILGIKYPSPLICLPFFDIIEGMIPDYMHCCLEGVAARMLNYFLQNTSDDKIEELDDQIVEIAPPNQLQRLTRPISERNDWKAREWENFVLYYSITLLEPIISPKKFNHWLLFVEAMYIILQDTIKIEDLNLANKLFHTFVADMEENHGKRAMTYNTHILLHICRSVFHWGPVWANSTFCFESANRHMLNAIKCARGASHQIVRYVNLNHNLLVLENSLPPVESEHVLRYCNEVLESKVKYALTSHNGITYFGRLKYVSNEMAISLGISTNSVIFYKMAKSGCSYESFKLKKKRSNNSFALLDNGTYVKIVRFVLDEQNKMELTQCHTISTTSFFCSKFLKMRQITEIAESIITVPTQSILKICVCLKRDRKNELICELANMLHY</sequence>
<dbReference type="Proteomes" id="UP001627154">
    <property type="component" value="Unassembled WGS sequence"/>
</dbReference>
<name>A0ABD2WG28_9HYME</name>
<evidence type="ECO:0000313" key="1">
    <source>
        <dbReference type="EMBL" id="KAL3391579.1"/>
    </source>
</evidence>
<dbReference type="EMBL" id="JBJJXI010000108">
    <property type="protein sequence ID" value="KAL3391579.1"/>
    <property type="molecule type" value="Genomic_DNA"/>
</dbReference>
<protein>
    <submittedName>
        <fullName evidence="1">Uncharacterized protein</fullName>
    </submittedName>
</protein>
<dbReference type="AlphaFoldDB" id="A0ABD2WG28"/>
<dbReference type="PANTHER" id="PTHR46579">
    <property type="entry name" value="F5/8 TYPE C DOMAIN-CONTAINING PROTEIN-RELATED"/>
    <property type="match status" value="1"/>
</dbReference>
<gene>
    <name evidence="1" type="ORF">TKK_013516</name>
</gene>
<comment type="caution">
    <text evidence="1">The sequence shown here is derived from an EMBL/GenBank/DDBJ whole genome shotgun (WGS) entry which is preliminary data.</text>
</comment>
<dbReference type="PANTHER" id="PTHR46579:SF1">
    <property type="entry name" value="F5_8 TYPE C DOMAIN-CONTAINING PROTEIN"/>
    <property type="match status" value="1"/>
</dbReference>